<evidence type="ECO:0000313" key="2">
    <source>
        <dbReference type="Proteomes" id="UP001189429"/>
    </source>
</evidence>
<sequence>MLGWHGGGTCRRQLNISAPNKTARLSGIWLAPERRTQKIMSPFSFTPRLVAALFAALVIRPSQGFFDAAAFEDDMSFVQTSAVVSTGNQVAGVRKECRADHSVDEEIGGSFDIDLVGFMQTSVQVTARPSDASEDDANFDAFTL</sequence>
<comment type="caution">
    <text evidence="1">The sequence shown here is derived from an EMBL/GenBank/DDBJ whole genome shotgun (WGS) entry which is preliminary data.</text>
</comment>
<reference evidence="1" key="1">
    <citation type="submission" date="2023-10" db="EMBL/GenBank/DDBJ databases">
        <authorList>
            <person name="Chen Y."/>
            <person name="Shah S."/>
            <person name="Dougan E. K."/>
            <person name="Thang M."/>
            <person name="Chan C."/>
        </authorList>
    </citation>
    <scope>NUCLEOTIDE SEQUENCE [LARGE SCALE GENOMIC DNA]</scope>
</reference>
<protein>
    <submittedName>
        <fullName evidence="1">Uncharacterized protein</fullName>
    </submittedName>
</protein>
<organism evidence="1 2">
    <name type="scientific">Prorocentrum cordatum</name>
    <dbReference type="NCBI Taxonomy" id="2364126"/>
    <lineage>
        <taxon>Eukaryota</taxon>
        <taxon>Sar</taxon>
        <taxon>Alveolata</taxon>
        <taxon>Dinophyceae</taxon>
        <taxon>Prorocentrales</taxon>
        <taxon>Prorocentraceae</taxon>
        <taxon>Prorocentrum</taxon>
    </lineage>
</organism>
<evidence type="ECO:0000313" key="1">
    <source>
        <dbReference type="EMBL" id="CAK0899705.1"/>
    </source>
</evidence>
<dbReference type="EMBL" id="CAUYUJ010020649">
    <property type="protein sequence ID" value="CAK0899705.1"/>
    <property type="molecule type" value="Genomic_DNA"/>
</dbReference>
<proteinExistence type="predicted"/>
<dbReference type="Proteomes" id="UP001189429">
    <property type="component" value="Unassembled WGS sequence"/>
</dbReference>
<gene>
    <name evidence="1" type="ORF">PCOR1329_LOCUS77151</name>
</gene>
<keyword evidence="2" id="KW-1185">Reference proteome</keyword>
<name>A0ABN9XKH4_9DINO</name>
<accession>A0ABN9XKH4</accession>